<dbReference type="PANTHER" id="PTHR21098:SF12">
    <property type="entry name" value="RIBOFLAVIN SYNTHASE"/>
    <property type="match status" value="1"/>
</dbReference>
<dbReference type="NCBIfam" id="NF006767">
    <property type="entry name" value="PRK09289.1"/>
    <property type="match status" value="1"/>
</dbReference>
<proteinExistence type="predicted"/>
<dbReference type="InterPro" id="IPR023366">
    <property type="entry name" value="ATP_synth_asu-like_sf"/>
</dbReference>
<evidence type="ECO:0000256" key="7">
    <source>
        <dbReference type="ARBA" id="ARBA00022679"/>
    </source>
</evidence>
<gene>
    <name evidence="12" type="ORF">J2T60_001108</name>
</gene>
<dbReference type="Pfam" id="PF00677">
    <property type="entry name" value="Lum_binding"/>
    <property type="match status" value="2"/>
</dbReference>
<evidence type="ECO:0000313" key="12">
    <source>
        <dbReference type="EMBL" id="MCP1727143.1"/>
    </source>
</evidence>
<dbReference type="InterPro" id="IPR017938">
    <property type="entry name" value="Riboflavin_synthase-like_b-brl"/>
</dbReference>
<comment type="pathway">
    <text evidence="3">Cofactor biosynthesis; riboflavin biosynthesis; riboflavin from 2-hydroxy-3-oxobutyl phosphate and 5-amino-6-(D-ribitylamino)uracil: step 2/2.</text>
</comment>
<name>A0ABT1GA22_9GAMM</name>
<keyword evidence="8" id="KW-0677">Repeat</keyword>
<dbReference type="PANTHER" id="PTHR21098">
    <property type="entry name" value="RIBOFLAVIN SYNTHASE ALPHA CHAIN"/>
    <property type="match status" value="1"/>
</dbReference>
<evidence type="ECO:0000256" key="1">
    <source>
        <dbReference type="ARBA" id="ARBA00000968"/>
    </source>
</evidence>
<comment type="function">
    <text evidence="2">Catalyzes the dismutation of two molecules of 6,7-dimethyl-8-ribityllumazine, resulting in the formation of riboflavin and 5-amino-6-(D-ribitylamino)uracil.</text>
</comment>
<dbReference type="InterPro" id="IPR001783">
    <property type="entry name" value="Lumazine-bd"/>
</dbReference>
<evidence type="ECO:0000256" key="2">
    <source>
        <dbReference type="ARBA" id="ARBA00002803"/>
    </source>
</evidence>
<keyword evidence="13" id="KW-1185">Reference proteome</keyword>
<dbReference type="PROSITE" id="PS51177">
    <property type="entry name" value="LUMAZINE_BIND"/>
    <property type="match status" value="2"/>
</dbReference>
<accession>A0ABT1GA22</accession>
<evidence type="ECO:0000256" key="3">
    <source>
        <dbReference type="ARBA" id="ARBA00004887"/>
    </source>
</evidence>
<evidence type="ECO:0000256" key="4">
    <source>
        <dbReference type="ARBA" id="ARBA00012827"/>
    </source>
</evidence>
<feature type="domain" description="Lumazine-binding" evidence="11">
    <location>
        <begin position="1"/>
        <end position="97"/>
    </location>
</feature>
<evidence type="ECO:0000256" key="5">
    <source>
        <dbReference type="ARBA" id="ARBA00013950"/>
    </source>
</evidence>
<dbReference type="GO" id="GO:0004746">
    <property type="term" value="F:riboflavin synthase activity"/>
    <property type="evidence" value="ECO:0007669"/>
    <property type="project" value="UniProtKB-EC"/>
</dbReference>
<reference evidence="12 13" key="1">
    <citation type="submission" date="2022-03" db="EMBL/GenBank/DDBJ databases">
        <title>Genomic Encyclopedia of Type Strains, Phase III (KMG-III): the genomes of soil and plant-associated and newly described type strains.</title>
        <authorList>
            <person name="Whitman W."/>
        </authorList>
    </citation>
    <scope>NUCLEOTIDE SEQUENCE [LARGE SCALE GENOMIC DNA]</scope>
    <source>
        <strain evidence="12 13">BSker1</strain>
    </source>
</reference>
<evidence type="ECO:0000256" key="10">
    <source>
        <dbReference type="PROSITE-ProRule" id="PRU00524"/>
    </source>
</evidence>
<dbReference type="Proteomes" id="UP001523550">
    <property type="component" value="Unassembled WGS sequence"/>
</dbReference>
<dbReference type="NCBIfam" id="TIGR00187">
    <property type="entry name" value="ribE"/>
    <property type="match status" value="1"/>
</dbReference>
<evidence type="ECO:0000259" key="11">
    <source>
        <dbReference type="PROSITE" id="PS51177"/>
    </source>
</evidence>
<comment type="catalytic activity">
    <reaction evidence="1">
        <text>2 6,7-dimethyl-8-(1-D-ribityl)lumazine + H(+) = 5-amino-6-(D-ribitylamino)uracil + riboflavin</text>
        <dbReference type="Rhea" id="RHEA:20772"/>
        <dbReference type="ChEBI" id="CHEBI:15378"/>
        <dbReference type="ChEBI" id="CHEBI:15934"/>
        <dbReference type="ChEBI" id="CHEBI:57986"/>
        <dbReference type="ChEBI" id="CHEBI:58201"/>
        <dbReference type="EC" id="2.5.1.9"/>
    </reaction>
</comment>
<feature type="domain" description="Lumazine-binding" evidence="11">
    <location>
        <begin position="98"/>
        <end position="194"/>
    </location>
</feature>
<feature type="repeat" description="Lumazine-binding" evidence="10">
    <location>
        <begin position="1"/>
        <end position="97"/>
    </location>
</feature>
<dbReference type="PIRSF" id="PIRSF000498">
    <property type="entry name" value="Riboflavin_syn_A"/>
    <property type="match status" value="1"/>
</dbReference>
<evidence type="ECO:0000256" key="6">
    <source>
        <dbReference type="ARBA" id="ARBA00022619"/>
    </source>
</evidence>
<dbReference type="EC" id="2.5.1.9" evidence="4 9"/>
<organism evidence="12 13">
    <name type="scientific">Natronospira proteinivora</name>
    <dbReference type="NCBI Taxonomy" id="1807133"/>
    <lineage>
        <taxon>Bacteria</taxon>
        <taxon>Pseudomonadati</taxon>
        <taxon>Pseudomonadota</taxon>
        <taxon>Gammaproteobacteria</taxon>
        <taxon>Natronospirales</taxon>
        <taxon>Natronospiraceae</taxon>
        <taxon>Natronospira</taxon>
    </lineage>
</organism>
<dbReference type="EMBL" id="JALJYF010000001">
    <property type="protein sequence ID" value="MCP1727143.1"/>
    <property type="molecule type" value="Genomic_DNA"/>
</dbReference>
<sequence>MFTGLVEGLGKVQSIQHQGRDARLLIDTRGLGFEDVAVGDSIAVNGVCLTALDPSAGGFAADVSGESLSLTSLGALSSGDKVNLERSLTPASRMGGHFVTGHVDGLARCSERRRDGGSWRFAFELPPQLSRYVARKGSIAVDGISLTVNAVSGNRFEVNIIPHTLEQTNLGGCQVGSRVNIEIDLVARYLERLMGLDARGPDGDWRDDLLAGKS</sequence>
<dbReference type="CDD" id="cd00402">
    <property type="entry name" value="Riboflavin_synthase_like"/>
    <property type="match status" value="1"/>
</dbReference>
<evidence type="ECO:0000313" key="13">
    <source>
        <dbReference type="Proteomes" id="UP001523550"/>
    </source>
</evidence>
<feature type="repeat" description="Lumazine-binding" evidence="10">
    <location>
        <begin position="98"/>
        <end position="194"/>
    </location>
</feature>
<keyword evidence="7 12" id="KW-0808">Transferase</keyword>
<dbReference type="SUPFAM" id="SSF63380">
    <property type="entry name" value="Riboflavin synthase domain-like"/>
    <property type="match status" value="2"/>
</dbReference>
<dbReference type="Gene3D" id="2.40.30.20">
    <property type="match status" value="2"/>
</dbReference>
<protein>
    <recommendedName>
        <fullName evidence="5 9">Riboflavin synthase</fullName>
        <ecNumber evidence="4 9">2.5.1.9</ecNumber>
    </recommendedName>
</protein>
<evidence type="ECO:0000256" key="9">
    <source>
        <dbReference type="NCBIfam" id="TIGR00187"/>
    </source>
</evidence>
<dbReference type="InterPro" id="IPR026017">
    <property type="entry name" value="Lumazine-bd_dom"/>
</dbReference>
<dbReference type="NCBIfam" id="NF009566">
    <property type="entry name" value="PRK13020.1"/>
    <property type="match status" value="1"/>
</dbReference>
<dbReference type="RefSeq" id="WP_253446574.1">
    <property type="nucleotide sequence ID" value="NZ_JALJYF010000001.1"/>
</dbReference>
<comment type="caution">
    <text evidence="12">The sequence shown here is derived from an EMBL/GenBank/DDBJ whole genome shotgun (WGS) entry which is preliminary data.</text>
</comment>
<keyword evidence="6" id="KW-0686">Riboflavin biosynthesis</keyword>
<evidence type="ECO:0000256" key="8">
    <source>
        <dbReference type="ARBA" id="ARBA00022737"/>
    </source>
</evidence>